<proteinExistence type="predicted"/>
<reference evidence="2 3" key="1">
    <citation type="submission" date="2021-04" db="EMBL/GenBank/DDBJ databases">
        <title>Genome analysis of Polyangium sp.</title>
        <authorList>
            <person name="Li Y."/>
            <person name="Wang J."/>
        </authorList>
    </citation>
    <scope>NUCLEOTIDE SEQUENCE [LARGE SCALE GENOMIC DNA]</scope>
    <source>
        <strain evidence="2 3">SDU14</strain>
    </source>
</reference>
<dbReference type="AlphaFoldDB" id="A0A9X3XH25"/>
<gene>
    <name evidence="2" type="ORF">KEG57_52765</name>
</gene>
<name>A0A9X3XH25_9BACT</name>
<dbReference type="RefSeq" id="WP_272460002.1">
    <property type="nucleotide sequence ID" value="NZ_JAGTJJ010000102.1"/>
</dbReference>
<dbReference type="Proteomes" id="UP001151081">
    <property type="component" value="Unassembled WGS sequence"/>
</dbReference>
<accession>A0A9X3XH25</accession>
<organism evidence="2 3">
    <name type="scientific">Polyangium jinanense</name>
    <dbReference type="NCBI Taxonomy" id="2829994"/>
    <lineage>
        <taxon>Bacteria</taxon>
        <taxon>Pseudomonadati</taxon>
        <taxon>Myxococcota</taxon>
        <taxon>Polyangia</taxon>
        <taxon>Polyangiales</taxon>
        <taxon>Polyangiaceae</taxon>
        <taxon>Polyangium</taxon>
    </lineage>
</organism>
<keyword evidence="3" id="KW-1185">Reference proteome</keyword>
<keyword evidence="1" id="KW-0732">Signal</keyword>
<feature type="signal peptide" evidence="1">
    <location>
        <begin position="1"/>
        <end position="23"/>
    </location>
</feature>
<evidence type="ECO:0000256" key="1">
    <source>
        <dbReference type="SAM" id="SignalP"/>
    </source>
</evidence>
<comment type="caution">
    <text evidence="2">The sequence shown here is derived from an EMBL/GenBank/DDBJ whole genome shotgun (WGS) entry which is preliminary data.</text>
</comment>
<feature type="chain" id="PRO_5041000930" evidence="1">
    <location>
        <begin position="24"/>
        <end position="304"/>
    </location>
</feature>
<dbReference type="EMBL" id="JAGTJJ010000102">
    <property type="protein sequence ID" value="MDC3989245.1"/>
    <property type="molecule type" value="Genomic_DNA"/>
</dbReference>
<evidence type="ECO:0000313" key="2">
    <source>
        <dbReference type="EMBL" id="MDC3989245.1"/>
    </source>
</evidence>
<protein>
    <submittedName>
        <fullName evidence="2">Uncharacterized protein</fullName>
    </submittedName>
</protein>
<sequence length="304" mass="33267">MFSRLLAASAVSFVLLLPGMAGAADGDAWVPRAQQSRVALEFDVWSYDDPALGTAHSLTWGVAGQVKIARGVYLDFDVPWAVWDYRIPPADVRETEATMGNLTLGAHWAGKVSERLAFHAGGTFSVPTSFTDREEILGSGSATVDYFVWLPLANYIHMRHDVASRNRAYADLHRFFLDSILARGRGGLELRILPTLYYRADIASIVAFPVGDLADRTHLFLEAHSEIAGRASTGVGGGLRVQTVFFPTREDDKAQTALEPYFSYEPTRGFYARLGLLVALDDTLGFGFEEGKVATLRTALGGSW</sequence>
<evidence type="ECO:0000313" key="3">
    <source>
        <dbReference type="Proteomes" id="UP001151081"/>
    </source>
</evidence>